<proteinExistence type="predicted"/>
<keyword evidence="2" id="KW-1185">Reference proteome</keyword>
<dbReference type="Proteomes" id="UP000414233">
    <property type="component" value="Unassembled WGS sequence"/>
</dbReference>
<protein>
    <submittedName>
        <fullName evidence="1">Uncharacterized protein</fullName>
    </submittedName>
</protein>
<organism evidence="1 2">
    <name type="scientific">Pandoraea terrae</name>
    <dbReference type="NCBI Taxonomy" id="1537710"/>
    <lineage>
        <taxon>Bacteria</taxon>
        <taxon>Pseudomonadati</taxon>
        <taxon>Pseudomonadota</taxon>
        <taxon>Betaproteobacteria</taxon>
        <taxon>Burkholderiales</taxon>
        <taxon>Burkholderiaceae</taxon>
        <taxon>Pandoraea</taxon>
    </lineage>
</organism>
<dbReference type="EMBL" id="CABPRZ010000002">
    <property type="protein sequence ID" value="VVD68861.1"/>
    <property type="molecule type" value="Genomic_DNA"/>
</dbReference>
<evidence type="ECO:0000313" key="1">
    <source>
        <dbReference type="EMBL" id="VVD68861.1"/>
    </source>
</evidence>
<dbReference type="AlphaFoldDB" id="A0A5E4S125"/>
<reference evidence="1 2" key="1">
    <citation type="submission" date="2019-08" db="EMBL/GenBank/DDBJ databases">
        <authorList>
            <person name="Peeters C."/>
        </authorList>
    </citation>
    <scope>NUCLEOTIDE SEQUENCE [LARGE SCALE GENOMIC DNA]</scope>
    <source>
        <strain evidence="1 2">LMG 30175</strain>
    </source>
</reference>
<gene>
    <name evidence="1" type="ORF">PTE30175_00463</name>
</gene>
<dbReference type="RefSeq" id="WP_150695451.1">
    <property type="nucleotide sequence ID" value="NZ_CABPRZ010000002.1"/>
</dbReference>
<dbReference type="OrthoDB" id="8944458at2"/>
<name>A0A5E4S125_9BURK</name>
<sequence>MTSLSASYKGFVILAQAELVGSGGPNVGADERWYVPLAVVAGAGGTDRTTHDTSQELRLFRAKGRTPMRNPYLAMTTAIQYARQLVDMLAAGPAVGDVPALGEFERGGVQWRCDSLVVAPNNYARERYS</sequence>
<evidence type="ECO:0000313" key="2">
    <source>
        <dbReference type="Proteomes" id="UP000414233"/>
    </source>
</evidence>
<accession>A0A5E4S125</accession>